<sequence>MYQPQRHFRIPGSSCAFSEQWQPGSPSRESATRCLSRPTQIALSRDAGLLSISYKPERPPRSWRTRLT</sequence>
<dbReference type="AlphaFoldDB" id="A0A9P3G448"/>
<evidence type="ECO:0000313" key="2">
    <source>
        <dbReference type="Proteomes" id="UP000703269"/>
    </source>
</evidence>
<accession>A0A9P3G448</accession>
<proteinExistence type="predicted"/>
<name>A0A9P3G448_9APHY</name>
<dbReference type="Proteomes" id="UP000703269">
    <property type="component" value="Unassembled WGS sequence"/>
</dbReference>
<gene>
    <name evidence="1" type="ORF">PsYK624_039700</name>
</gene>
<evidence type="ECO:0000313" key="1">
    <source>
        <dbReference type="EMBL" id="GJE87886.1"/>
    </source>
</evidence>
<comment type="caution">
    <text evidence="1">The sequence shown here is derived from an EMBL/GenBank/DDBJ whole genome shotgun (WGS) entry which is preliminary data.</text>
</comment>
<organism evidence="1 2">
    <name type="scientific">Phanerochaete sordida</name>
    <dbReference type="NCBI Taxonomy" id="48140"/>
    <lineage>
        <taxon>Eukaryota</taxon>
        <taxon>Fungi</taxon>
        <taxon>Dikarya</taxon>
        <taxon>Basidiomycota</taxon>
        <taxon>Agaricomycotina</taxon>
        <taxon>Agaricomycetes</taxon>
        <taxon>Polyporales</taxon>
        <taxon>Phanerochaetaceae</taxon>
        <taxon>Phanerochaete</taxon>
    </lineage>
</organism>
<dbReference type="EMBL" id="BPQB01000007">
    <property type="protein sequence ID" value="GJE87886.1"/>
    <property type="molecule type" value="Genomic_DNA"/>
</dbReference>
<protein>
    <submittedName>
        <fullName evidence="1">Uncharacterized protein</fullName>
    </submittedName>
</protein>
<keyword evidence="2" id="KW-1185">Reference proteome</keyword>
<reference evidence="1 2" key="1">
    <citation type="submission" date="2021-08" db="EMBL/GenBank/DDBJ databases">
        <title>Draft Genome Sequence of Phanerochaete sordida strain YK-624.</title>
        <authorList>
            <person name="Mori T."/>
            <person name="Dohra H."/>
            <person name="Suzuki T."/>
            <person name="Kawagishi H."/>
            <person name="Hirai H."/>
        </authorList>
    </citation>
    <scope>NUCLEOTIDE SEQUENCE [LARGE SCALE GENOMIC DNA]</scope>
    <source>
        <strain evidence="1 2">YK-624</strain>
    </source>
</reference>